<accession>A0A926DHI9</accession>
<reference evidence="2" key="1">
    <citation type="submission" date="2020-08" db="EMBL/GenBank/DDBJ databases">
        <title>Genome public.</title>
        <authorList>
            <person name="Liu C."/>
            <person name="Sun Q."/>
        </authorList>
    </citation>
    <scope>NUCLEOTIDE SEQUENCE</scope>
    <source>
        <strain evidence="2">NSJ-63</strain>
    </source>
</reference>
<evidence type="ECO:0000313" key="3">
    <source>
        <dbReference type="Proteomes" id="UP000617951"/>
    </source>
</evidence>
<evidence type="ECO:0000256" key="1">
    <source>
        <dbReference type="SAM" id="Phobius"/>
    </source>
</evidence>
<protein>
    <submittedName>
        <fullName evidence="2">Uncharacterized protein</fullName>
    </submittedName>
</protein>
<dbReference type="EMBL" id="JACRSS010000001">
    <property type="protein sequence ID" value="MBC8537892.1"/>
    <property type="molecule type" value="Genomic_DNA"/>
</dbReference>
<dbReference type="Proteomes" id="UP000617951">
    <property type="component" value="Unassembled WGS sequence"/>
</dbReference>
<organism evidence="2 3">
    <name type="scientific">Guopingia tenuis</name>
    <dbReference type="NCBI Taxonomy" id="2763656"/>
    <lineage>
        <taxon>Bacteria</taxon>
        <taxon>Bacillati</taxon>
        <taxon>Bacillota</taxon>
        <taxon>Clostridia</taxon>
        <taxon>Christensenellales</taxon>
        <taxon>Christensenellaceae</taxon>
        <taxon>Guopingia</taxon>
    </lineage>
</organism>
<sequence length="152" mass="16578">MTYFARTLWQALAGARLFLPLGLVAAAVFVAYASAVCFWGYERCVLEFHNPRGIRYGKIWGLSMCASIIGLVWALAGTGLTAVLSKAALEVPMAQVFLRLEAVLLGICVTGLSLYVLLQNELPSKARGNFSLFYSAWTGGVFLALWHLICVI</sequence>
<dbReference type="RefSeq" id="WP_249279721.1">
    <property type="nucleotide sequence ID" value="NZ_JACRSS010000001.1"/>
</dbReference>
<feature type="transmembrane region" description="Helical" evidence="1">
    <location>
        <begin position="130"/>
        <end position="149"/>
    </location>
</feature>
<keyword evidence="1" id="KW-1133">Transmembrane helix</keyword>
<feature type="transmembrane region" description="Helical" evidence="1">
    <location>
        <begin position="96"/>
        <end position="118"/>
    </location>
</feature>
<feature type="transmembrane region" description="Helical" evidence="1">
    <location>
        <begin position="59"/>
        <end position="84"/>
    </location>
</feature>
<feature type="transmembrane region" description="Helical" evidence="1">
    <location>
        <begin position="17"/>
        <end position="39"/>
    </location>
</feature>
<proteinExistence type="predicted"/>
<keyword evidence="1" id="KW-0812">Transmembrane</keyword>
<comment type="caution">
    <text evidence="2">The sequence shown here is derived from an EMBL/GenBank/DDBJ whole genome shotgun (WGS) entry which is preliminary data.</text>
</comment>
<keyword evidence="3" id="KW-1185">Reference proteome</keyword>
<gene>
    <name evidence="2" type="ORF">H8693_02950</name>
</gene>
<dbReference type="AlphaFoldDB" id="A0A926DHI9"/>
<evidence type="ECO:0000313" key="2">
    <source>
        <dbReference type="EMBL" id="MBC8537892.1"/>
    </source>
</evidence>
<name>A0A926DHI9_9FIRM</name>
<keyword evidence="1" id="KW-0472">Membrane</keyword>